<keyword evidence="3 7" id="KW-0963">Cytoplasm</keyword>
<comment type="function">
    <text evidence="7">Autophagy-specific protein that functions in response to autophagy-inducing signals as a scaffold to recruit other ATG proteins to organize preautophagosomal structure (PAS) formation. Modulates the timing and magnitude of the autophagy response, such as the size of the sequestering vesicles. Plays particularly a role in pexophagy and nucleophagy.</text>
</comment>
<dbReference type="InterPro" id="IPR045326">
    <property type="entry name" value="ATG17-like_dom"/>
</dbReference>
<organism evidence="10 11">
    <name type="scientific">Coccidioides immitis RMSCC 2394</name>
    <dbReference type="NCBI Taxonomy" id="404692"/>
    <lineage>
        <taxon>Eukaryota</taxon>
        <taxon>Fungi</taxon>
        <taxon>Dikarya</taxon>
        <taxon>Ascomycota</taxon>
        <taxon>Pezizomycotina</taxon>
        <taxon>Eurotiomycetes</taxon>
        <taxon>Eurotiomycetidae</taxon>
        <taxon>Onygenales</taxon>
        <taxon>Onygenaceae</taxon>
        <taxon>Coccidioides</taxon>
    </lineage>
</organism>
<evidence type="ECO:0000256" key="2">
    <source>
        <dbReference type="ARBA" id="ARBA00013806"/>
    </source>
</evidence>
<dbReference type="GO" id="GO:0060090">
    <property type="term" value="F:molecular adaptor activity"/>
    <property type="evidence" value="ECO:0007669"/>
    <property type="project" value="TreeGrafter"/>
</dbReference>
<dbReference type="GO" id="GO:0034727">
    <property type="term" value="P:piecemeal microautophagy of the nucleus"/>
    <property type="evidence" value="ECO:0007669"/>
    <property type="project" value="TreeGrafter"/>
</dbReference>
<evidence type="ECO:0000259" key="9">
    <source>
        <dbReference type="Pfam" id="PF04108"/>
    </source>
</evidence>
<dbReference type="GO" id="GO:0034045">
    <property type="term" value="C:phagophore assembly site membrane"/>
    <property type="evidence" value="ECO:0007669"/>
    <property type="project" value="UniProtKB-SubCell"/>
</dbReference>
<dbReference type="PANTHER" id="PTHR28005:SF1">
    <property type="entry name" value="AUTOPHAGY-RELATED PROTEIN 17"/>
    <property type="match status" value="1"/>
</dbReference>
<evidence type="ECO:0000256" key="3">
    <source>
        <dbReference type="ARBA" id="ARBA00022490"/>
    </source>
</evidence>
<reference evidence="11" key="1">
    <citation type="journal article" date="2010" name="Genome Res.">
        <title>Population genomic sequencing of Coccidioides fungi reveals recent hybridization and transposon control.</title>
        <authorList>
            <person name="Neafsey D.E."/>
            <person name="Barker B.M."/>
            <person name="Sharpton T.J."/>
            <person name="Stajich J.E."/>
            <person name="Park D.J."/>
            <person name="Whiston E."/>
            <person name="Hung C.-Y."/>
            <person name="McMahan C."/>
            <person name="White J."/>
            <person name="Sykes S."/>
            <person name="Heiman D."/>
            <person name="Young S."/>
            <person name="Zeng Q."/>
            <person name="Abouelleil A."/>
            <person name="Aftuck L."/>
            <person name="Bessette D."/>
            <person name="Brown A."/>
            <person name="FitzGerald M."/>
            <person name="Lui A."/>
            <person name="Macdonald J.P."/>
            <person name="Priest M."/>
            <person name="Orbach M.J."/>
            <person name="Galgiani J.N."/>
            <person name="Kirkland T.N."/>
            <person name="Cole G.T."/>
            <person name="Birren B.W."/>
            <person name="Henn M.R."/>
            <person name="Taylor J.W."/>
            <person name="Rounsley S.D."/>
        </authorList>
    </citation>
    <scope>NUCLEOTIDE SEQUENCE [LARGE SCALE GENOMIC DNA]</scope>
    <source>
        <strain evidence="11">RMSCC 2394</strain>
    </source>
</reference>
<dbReference type="GO" id="GO:0000422">
    <property type="term" value="P:autophagy of mitochondrion"/>
    <property type="evidence" value="ECO:0007669"/>
    <property type="project" value="TreeGrafter"/>
</dbReference>
<keyword evidence="5" id="KW-0472">Membrane</keyword>
<keyword evidence="4 7" id="KW-0072">Autophagy</keyword>
<evidence type="ECO:0000313" key="10">
    <source>
        <dbReference type="EMBL" id="KMP05446.1"/>
    </source>
</evidence>
<evidence type="ECO:0000256" key="4">
    <source>
        <dbReference type="ARBA" id="ARBA00023006"/>
    </source>
</evidence>
<evidence type="ECO:0000313" key="11">
    <source>
        <dbReference type="Proteomes" id="UP000054565"/>
    </source>
</evidence>
<comment type="subcellular location">
    <subcellularLocation>
        <location evidence="7">Cytoplasm</location>
    </subcellularLocation>
    <subcellularLocation>
        <location evidence="7">Preautophagosomal structure membrane</location>
        <topology evidence="7">Peripheral membrane protein</topology>
    </subcellularLocation>
</comment>
<dbReference type="Pfam" id="PF04108">
    <property type="entry name" value="ATG17_like"/>
    <property type="match status" value="1"/>
</dbReference>
<feature type="compositionally biased region" description="Polar residues" evidence="8">
    <location>
        <begin position="505"/>
        <end position="517"/>
    </location>
</feature>
<proteinExistence type="inferred from homology"/>
<protein>
    <recommendedName>
        <fullName evidence="2 7">Autophagy-related protein 17</fullName>
    </recommendedName>
</protein>
<dbReference type="Proteomes" id="UP000054565">
    <property type="component" value="Unassembled WGS sequence"/>
</dbReference>
<feature type="compositionally biased region" description="Basic and acidic residues" evidence="8">
    <location>
        <begin position="518"/>
        <end position="533"/>
    </location>
</feature>
<evidence type="ECO:0000256" key="8">
    <source>
        <dbReference type="SAM" id="MobiDB-lite"/>
    </source>
</evidence>
<dbReference type="EMBL" id="DS028095">
    <property type="protein sequence ID" value="KMP05446.1"/>
    <property type="molecule type" value="Genomic_DNA"/>
</dbReference>
<dbReference type="PANTHER" id="PTHR28005">
    <property type="entry name" value="AUTOPHAGY-RELATED PROTEIN 17"/>
    <property type="match status" value="1"/>
</dbReference>
<name>A0A0J6Y9U0_COCIT</name>
<sequence>MSSSSMSSSGVDGQFRAASVGDEDQQPNLETLVAHLVAAKRSLSSINHVWRANEIVTAARAALEESVVLSARTGFLHRELEVQLRALYQIKDEIGQVAHYGREEFSSTLKQLDDVDEKLQQALNVLRETPVEASFLPAGEEPKTLHDFVDEKAVQDLQTVLKDAIDNTNSAQADLDSSNNAFDEDLDSIQRKMSRYRVSTNLLSSSSKLSSSAHPRANIPSPAIIPELLHSLESHAQEMADLLESLVHHFDLCATAVKHTEGGGAAALRITGELPSGLAVGVRLGEGEDQDSPNAPPEPLTESEYQEMLSVIVKDATEAEDVVLEIQDRITEMENILVQIFTERDLLAQSCAGAVDSVQHLDHFFKNKLSSYISQSQVFTSVWKEQRGRMQAGMTDLSDLRTMYVGFLDAYDDLILEVARRKSVRLAVERVLHEARVKLDKLYEDDVRHREAFRVEQGDFLPSDIWPGLGRAPMRVEFKRIFDSKSDIETGAPKEMLTSDGECAQSDSEGPKRTSSTRVEDSQHQREPERTEPGSDSIPDLPKYLIERALVRRKAKIKANRLPAATQQVK</sequence>
<dbReference type="GO" id="GO:0030295">
    <property type="term" value="F:protein kinase activator activity"/>
    <property type="evidence" value="ECO:0007669"/>
    <property type="project" value="TreeGrafter"/>
</dbReference>
<evidence type="ECO:0000256" key="1">
    <source>
        <dbReference type="ARBA" id="ARBA00006259"/>
    </source>
</evidence>
<evidence type="ECO:0000256" key="6">
    <source>
        <dbReference type="ARBA" id="ARBA00024948"/>
    </source>
</evidence>
<comment type="function">
    <text evidence="6">Autophagy-specific protein that functions in response to autophagy-inducing signals as a scaffold to recruit other ATG proteins to organize pre-autophagosomal structure (PAS) formation. Modulates the timing and magnitude of the autophagy response, such as the size of the sequestering vesicles. Plays particularly a role in pexophagy and nucleophagy.</text>
</comment>
<gene>
    <name evidence="10" type="ORF">CIRG_05127</name>
</gene>
<feature type="domain" description="Autophagy protein ATG17-like" evidence="9">
    <location>
        <begin position="42"/>
        <end position="461"/>
    </location>
</feature>
<dbReference type="GO" id="GO:1990316">
    <property type="term" value="C:Atg1/ULK1 kinase complex"/>
    <property type="evidence" value="ECO:0007669"/>
    <property type="project" value="TreeGrafter"/>
</dbReference>
<evidence type="ECO:0000256" key="7">
    <source>
        <dbReference type="RuleBase" id="RU368080"/>
    </source>
</evidence>
<dbReference type="OrthoDB" id="1937984at2759"/>
<accession>A0A0J6Y9U0</accession>
<evidence type="ECO:0000256" key="5">
    <source>
        <dbReference type="ARBA" id="ARBA00023136"/>
    </source>
</evidence>
<dbReference type="InterPro" id="IPR007240">
    <property type="entry name" value="Atg17"/>
</dbReference>
<dbReference type="AlphaFoldDB" id="A0A0J6Y9U0"/>
<dbReference type="STRING" id="404692.A0A0J6Y9U0"/>
<comment type="similarity">
    <text evidence="1 7">Belongs to the ATG17 family.</text>
</comment>
<dbReference type="GO" id="GO:0000045">
    <property type="term" value="P:autophagosome assembly"/>
    <property type="evidence" value="ECO:0007669"/>
    <property type="project" value="TreeGrafter"/>
</dbReference>
<feature type="region of interest" description="Disordered" evidence="8">
    <location>
        <begin position="489"/>
        <end position="542"/>
    </location>
</feature>